<comment type="catalytic activity">
    <reaction evidence="1">
        <text>ATP + protein L-histidine = ADP + protein N-phospho-L-histidine.</text>
        <dbReference type="EC" id="2.7.13.3"/>
    </reaction>
</comment>
<dbReference type="InterPro" id="IPR036097">
    <property type="entry name" value="HisK_dim/P_sf"/>
</dbReference>
<dbReference type="InterPro" id="IPR005467">
    <property type="entry name" value="His_kinase_dom"/>
</dbReference>
<dbReference type="EMBL" id="AP021874">
    <property type="protein sequence ID" value="BBO69349.1"/>
    <property type="molecule type" value="Genomic_DNA"/>
</dbReference>
<protein>
    <recommendedName>
        <fullName evidence="2">histidine kinase</fullName>
        <ecNumber evidence="2">2.7.13.3</ecNumber>
    </recommendedName>
</protein>
<dbReference type="Gene3D" id="3.30.450.20">
    <property type="entry name" value="PAS domain"/>
    <property type="match status" value="2"/>
</dbReference>
<dbReference type="SUPFAM" id="SSF47384">
    <property type="entry name" value="Homodimeric domain of signal transducing histidine kinase"/>
    <property type="match status" value="1"/>
</dbReference>
<dbReference type="InterPro" id="IPR036890">
    <property type="entry name" value="HATPase_C_sf"/>
</dbReference>
<evidence type="ECO:0000256" key="5">
    <source>
        <dbReference type="PROSITE-ProRule" id="PRU00169"/>
    </source>
</evidence>
<evidence type="ECO:0000259" key="7">
    <source>
        <dbReference type="PROSITE" id="PS50110"/>
    </source>
</evidence>
<feature type="domain" description="Response regulatory" evidence="7">
    <location>
        <begin position="4"/>
        <end position="118"/>
    </location>
</feature>
<sequence length="644" mass="71825">MEEKILLVDDEEGIRKVLGISLMDIGYQVFTAENGTEALAVFRQHTPPIVLTDIKMPVMDGIDLLRQIKAESPDTEVIMLTGHGDMDLAIKCLKLEATDFITKPINDDVLEIALKRARDRIDMRTQLRAYTENLETLVQEQAARLINSERQAAVGQAMEGLSTVMRDIAGDLNTGINYFNELPCFVSIHNRNHEIIAVNSLYLERLGDHTGQASGFAYSEDSTTRSPVVETFATGNGTRSQAMVTYADGTRGPVMVHTAPIRDSHGDVELVVEIVADIGEVRRLQERLQSTQQRYQQLFDQAPCYITVQTPDLTIRAANRRFQEDFDLTVGAFCHKIYKDRDQACPDCPVVKTFADGGSHQCEMEVTSKRGESYRVLIQTAPIRDLAGNITHVMEMSTNVTRTRRLEDQLASLGLMIGSVSHGIKGLLTGLDGGMYLLDSGFKKENQQQIREGWDTVRFMVGRIRDMVLDILFYAKEKDLKWETVDVPAFAEEVLHTVGPKLKGHDITLTHRFDPAIGRFEMDAGIVRSALTNIIENAVEACRSDRSGRPHEISFHVTQDAQHIYFNVTDNGIGMDEQTRANVFTPFFSSKGERGTGLGLFISNRILSQHGGGIFLESEPETGSRFSIKIPKKASTHPHTHASL</sequence>
<dbReference type="PROSITE" id="PS50113">
    <property type="entry name" value="PAC"/>
    <property type="match status" value="2"/>
</dbReference>
<keyword evidence="3" id="KW-0808">Transferase</keyword>
<dbReference type="PROSITE" id="PS50110">
    <property type="entry name" value="RESPONSE_REGULATORY"/>
    <property type="match status" value="1"/>
</dbReference>
<proteinExistence type="predicted"/>
<dbReference type="PRINTS" id="PR00344">
    <property type="entry name" value="BCTRLSENSOR"/>
</dbReference>
<keyword evidence="4 9" id="KW-0418">Kinase</keyword>
<dbReference type="OrthoDB" id="9805967at2"/>
<dbReference type="PANTHER" id="PTHR43047">
    <property type="entry name" value="TWO-COMPONENT HISTIDINE PROTEIN KINASE"/>
    <property type="match status" value="1"/>
</dbReference>
<dbReference type="InterPro" id="IPR000700">
    <property type="entry name" value="PAS-assoc_C"/>
</dbReference>
<dbReference type="InterPro" id="IPR035965">
    <property type="entry name" value="PAS-like_dom_sf"/>
</dbReference>
<dbReference type="Pfam" id="PF08448">
    <property type="entry name" value="PAS_4"/>
    <property type="match status" value="2"/>
</dbReference>
<dbReference type="Pfam" id="PF00072">
    <property type="entry name" value="Response_reg"/>
    <property type="match status" value="1"/>
</dbReference>
<dbReference type="GO" id="GO:0000155">
    <property type="term" value="F:phosphorelay sensor kinase activity"/>
    <property type="evidence" value="ECO:0007669"/>
    <property type="project" value="InterPro"/>
</dbReference>
<dbReference type="InterPro" id="IPR004358">
    <property type="entry name" value="Sig_transdc_His_kin-like_C"/>
</dbReference>
<keyword evidence="10" id="KW-1185">Reference proteome</keyword>
<dbReference type="InterPro" id="IPR013656">
    <property type="entry name" value="PAS_4"/>
</dbReference>
<dbReference type="SUPFAM" id="SSF55785">
    <property type="entry name" value="PYP-like sensor domain (PAS domain)"/>
    <property type="match status" value="2"/>
</dbReference>
<dbReference type="SUPFAM" id="SSF55874">
    <property type="entry name" value="ATPase domain of HSP90 chaperone/DNA topoisomerase II/histidine kinase"/>
    <property type="match status" value="1"/>
</dbReference>
<dbReference type="GO" id="GO:0009927">
    <property type="term" value="F:histidine phosphotransfer kinase activity"/>
    <property type="evidence" value="ECO:0007669"/>
    <property type="project" value="TreeGrafter"/>
</dbReference>
<dbReference type="AlphaFoldDB" id="A0A5K7YN96"/>
<feature type="domain" description="PAC" evidence="8">
    <location>
        <begin position="238"/>
        <end position="290"/>
    </location>
</feature>
<evidence type="ECO:0000256" key="3">
    <source>
        <dbReference type="ARBA" id="ARBA00022679"/>
    </source>
</evidence>
<dbReference type="Gene3D" id="3.30.565.10">
    <property type="entry name" value="Histidine kinase-like ATPase, C-terminal domain"/>
    <property type="match status" value="1"/>
</dbReference>
<accession>A0A5K7YN96</accession>
<feature type="modified residue" description="4-aspartylphosphate" evidence="5">
    <location>
        <position position="53"/>
    </location>
</feature>
<reference evidence="9 10" key="1">
    <citation type="submission" date="2019-11" db="EMBL/GenBank/DDBJ databases">
        <title>Comparative genomics of hydrocarbon-degrading Desulfosarcina strains.</title>
        <authorList>
            <person name="Watanabe M."/>
            <person name="Kojima H."/>
            <person name="Fukui M."/>
        </authorList>
    </citation>
    <scope>NUCLEOTIDE SEQUENCE [LARGE SCALE GENOMIC DNA]</scope>
    <source>
        <strain evidence="9 10">PL12</strain>
    </source>
</reference>
<evidence type="ECO:0000313" key="9">
    <source>
        <dbReference type="EMBL" id="BBO69349.1"/>
    </source>
</evidence>
<dbReference type="PANTHER" id="PTHR43047:SF72">
    <property type="entry name" value="OSMOSENSING HISTIDINE PROTEIN KINASE SLN1"/>
    <property type="match status" value="1"/>
</dbReference>
<dbReference type="SUPFAM" id="SSF52172">
    <property type="entry name" value="CheY-like"/>
    <property type="match status" value="1"/>
</dbReference>
<gene>
    <name evidence="9" type="ORF">DSCA_32790</name>
</gene>
<feature type="domain" description="Histidine kinase" evidence="6">
    <location>
        <begin position="419"/>
        <end position="634"/>
    </location>
</feature>
<evidence type="ECO:0000259" key="6">
    <source>
        <dbReference type="PROSITE" id="PS50109"/>
    </source>
</evidence>
<dbReference type="KEGG" id="dalk:DSCA_32790"/>
<evidence type="ECO:0000256" key="1">
    <source>
        <dbReference type="ARBA" id="ARBA00000085"/>
    </source>
</evidence>
<evidence type="ECO:0000313" key="10">
    <source>
        <dbReference type="Proteomes" id="UP000427906"/>
    </source>
</evidence>
<dbReference type="SMART" id="SM00387">
    <property type="entry name" value="HATPase_c"/>
    <property type="match status" value="1"/>
</dbReference>
<dbReference type="CDD" id="cd00075">
    <property type="entry name" value="HATPase"/>
    <property type="match status" value="1"/>
</dbReference>
<dbReference type="SMART" id="SM00448">
    <property type="entry name" value="REC"/>
    <property type="match status" value="1"/>
</dbReference>
<dbReference type="CDD" id="cd17536">
    <property type="entry name" value="REC_YesN-like"/>
    <property type="match status" value="1"/>
</dbReference>
<dbReference type="GO" id="GO:0005886">
    <property type="term" value="C:plasma membrane"/>
    <property type="evidence" value="ECO:0007669"/>
    <property type="project" value="TreeGrafter"/>
</dbReference>
<organism evidence="9 10">
    <name type="scientific">Desulfosarcina alkanivorans</name>
    <dbReference type="NCBI Taxonomy" id="571177"/>
    <lineage>
        <taxon>Bacteria</taxon>
        <taxon>Pseudomonadati</taxon>
        <taxon>Thermodesulfobacteriota</taxon>
        <taxon>Desulfobacteria</taxon>
        <taxon>Desulfobacterales</taxon>
        <taxon>Desulfosarcinaceae</taxon>
        <taxon>Desulfosarcina</taxon>
    </lineage>
</organism>
<name>A0A5K7YN96_9BACT</name>
<feature type="domain" description="PAC" evidence="8">
    <location>
        <begin position="360"/>
        <end position="412"/>
    </location>
</feature>
<evidence type="ECO:0000256" key="4">
    <source>
        <dbReference type="ARBA" id="ARBA00022777"/>
    </source>
</evidence>
<dbReference type="RefSeq" id="WP_155317398.1">
    <property type="nucleotide sequence ID" value="NZ_AP021874.1"/>
</dbReference>
<dbReference type="InterPro" id="IPR001789">
    <property type="entry name" value="Sig_transdc_resp-reg_receiver"/>
</dbReference>
<dbReference type="InterPro" id="IPR011006">
    <property type="entry name" value="CheY-like_superfamily"/>
</dbReference>
<evidence type="ECO:0000259" key="8">
    <source>
        <dbReference type="PROSITE" id="PS50113"/>
    </source>
</evidence>
<dbReference type="Pfam" id="PF02518">
    <property type="entry name" value="HATPase_c"/>
    <property type="match status" value="1"/>
</dbReference>
<dbReference type="InterPro" id="IPR003594">
    <property type="entry name" value="HATPase_dom"/>
</dbReference>
<dbReference type="Gene3D" id="3.40.50.2300">
    <property type="match status" value="1"/>
</dbReference>
<dbReference type="EC" id="2.7.13.3" evidence="2"/>
<dbReference type="Proteomes" id="UP000427906">
    <property type="component" value="Chromosome"/>
</dbReference>
<evidence type="ECO:0000256" key="2">
    <source>
        <dbReference type="ARBA" id="ARBA00012438"/>
    </source>
</evidence>
<keyword evidence="5" id="KW-0597">Phosphoprotein</keyword>
<dbReference type="PROSITE" id="PS50109">
    <property type="entry name" value="HIS_KIN"/>
    <property type="match status" value="1"/>
</dbReference>